<evidence type="ECO:0000313" key="2">
    <source>
        <dbReference type="Proteomes" id="UP000030645"/>
    </source>
</evidence>
<keyword evidence="2" id="KW-1185">Reference proteome</keyword>
<dbReference type="Gene3D" id="3.80.10.10">
    <property type="entry name" value="Ribonuclease Inhibitor"/>
    <property type="match status" value="1"/>
</dbReference>
<dbReference type="Proteomes" id="UP000030645">
    <property type="component" value="Unassembled WGS sequence"/>
</dbReference>
<evidence type="ECO:0000313" key="1">
    <source>
        <dbReference type="EMBL" id="EXB52049.1"/>
    </source>
</evidence>
<dbReference type="InterPro" id="IPR032675">
    <property type="entry name" value="LRR_dom_sf"/>
</dbReference>
<organism evidence="1 2">
    <name type="scientific">Morus notabilis</name>
    <dbReference type="NCBI Taxonomy" id="981085"/>
    <lineage>
        <taxon>Eukaryota</taxon>
        <taxon>Viridiplantae</taxon>
        <taxon>Streptophyta</taxon>
        <taxon>Embryophyta</taxon>
        <taxon>Tracheophyta</taxon>
        <taxon>Spermatophyta</taxon>
        <taxon>Magnoliopsida</taxon>
        <taxon>eudicotyledons</taxon>
        <taxon>Gunneridae</taxon>
        <taxon>Pentapetalae</taxon>
        <taxon>rosids</taxon>
        <taxon>fabids</taxon>
        <taxon>Rosales</taxon>
        <taxon>Moraceae</taxon>
        <taxon>Moreae</taxon>
        <taxon>Morus</taxon>
    </lineage>
</organism>
<proteinExistence type="predicted"/>
<gene>
    <name evidence="1" type="ORF">L484_024599</name>
</gene>
<accession>W9QRL2</accession>
<dbReference type="EMBL" id="KE344061">
    <property type="protein sequence ID" value="EXB52049.1"/>
    <property type="molecule type" value="Genomic_DNA"/>
</dbReference>
<sequence>MVVIPPITTTHLQNLQSLNGLYICEKTLSGMEKCLKNLTTLRELGLCGQLYTHQEHLEKWIFNSKDLECLKLTATRKFNLVTTAAIPQWDFSGLTHLYKLHLSGFMSKMFDIECFPTNLTELSLTGSLLMEDPMEKLEKF</sequence>
<dbReference type="SUPFAM" id="SSF52047">
    <property type="entry name" value="RNI-like"/>
    <property type="match status" value="1"/>
</dbReference>
<name>W9QRL2_9ROSA</name>
<protein>
    <submittedName>
        <fullName evidence="1">Uncharacterized protein</fullName>
    </submittedName>
</protein>
<reference evidence="2" key="1">
    <citation type="submission" date="2013-01" db="EMBL/GenBank/DDBJ databases">
        <title>Draft Genome Sequence of a Mulberry Tree, Morus notabilis C.K. Schneid.</title>
        <authorList>
            <person name="He N."/>
            <person name="Zhao S."/>
        </authorList>
    </citation>
    <scope>NUCLEOTIDE SEQUENCE</scope>
</reference>
<dbReference type="AlphaFoldDB" id="W9QRL2"/>